<dbReference type="AlphaFoldDB" id="A0A9K3CNV1"/>
<dbReference type="EMBL" id="BDIP01000086">
    <property type="protein sequence ID" value="GIQ79982.1"/>
    <property type="molecule type" value="Genomic_DNA"/>
</dbReference>
<organism evidence="1 2">
    <name type="scientific">Kipferlia bialata</name>
    <dbReference type="NCBI Taxonomy" id="797122"/>
    <lineage>
        <taxon>Eukaryota</taxon>
        <taxon>Metamonada</taxon>
        <taxon>Carpediemonas-like organisms</taxon>
        <taxon>Kipferlia</taxon>
    </lineage>
</organism>
<sequence length="317" mass="34853">MTEPTPKYRLDYTPPTHDVECVSLSFVIKDGTTRVTSEAVYVTRGEEATPLYLDGEALTLVSISMDGIPLAEGEGYTLQEEGLTVTQTRGSAGASGLYTHSGLVVWLILPLTLGDGHCLFRGLAMSLKSTVRELREECSSAIESDFLRMYTGADSVSRVFFPGRYADCLMRGYNTASEPDWVPNIHCMVHEAQRELRAENVVSDASLGGEEEIGYLSHLHGITTHVVSLRQCPIEGCTVTSSVYSATQQQDVEDYKKYPSHACVLVHWSQGEDCHYDMATLRGRVSMTPREAAGVAEWLQGALMTQTGGWAQAPWDR</sequence>
<evidence type="ECO:0008006" key="3">
    <source>
        <dbReference type="Google" id="ProtNLM"/>
    </source>
</evidence>
<evidence type="ECO:0000313" key="1">
    <source>
        <dbReference type="EMBL" id="GIQ79982.1"/>
    </source>
</evidence>
<dbReference type="Gene3D" id="3.90.70.80">
    <property type="match status" value="1"/>
</dbReference>
<evidence type="ECO:0000313" key="2">
    <source>
        <dbReference type="Proteomes" id="UP000265618"/>
    </source>
</evidence>
<accession>A0A9K3CNV1</accession>
<name>A0A9K3CNV1_9EUKA</name>
<reference evidence="1 2" key="1">
    <citation type="journal article" date="2018" name="PLoS ONE">
        <title>The draft genome of Kipferlia bialata reveals reductive genome evolution in fornicate parasites.</title>
        <authorList>
            <person name="Tanifuji G."/>
            <person name="Takabayashi S."/>
            <person name="Kume K."/>
            <person name="Takagi M."/>
            <person name="Nakayama T."/>
            <person name="Kamikawa R."/>
            <person name="Inagaki Y."/>
            <person name="Hashimoto T."/>
        </authorList>
    </citation>
    <scope>NUCLEOTIDE SEQUENCE [LARGE SCALE GENOMIC DNA]</scope>
    <source>
        <strain evidence="1">NY0173</strain>
    </source>
</reference>
<keyword evidence="2" id="KW-1185">Reference proteome</keyword>
<protein>
    <recommendedName>
        <fullName evidence="3">OTU domain-containing protein</fullName>
    </recommendedName>
</protein>
<dbReference type="InterPro" id="IPR042097">
    <property type="entry name" value="Aminopeptidase_N-like_N_sf"/>
</dbReference>
<gene>
    <name evidence="1" type="ORF">KIPB_000699</name>
</gene>
<proteinExistence type="predicted"/>
<dbReference type="Gene3D" id="2.60.40.1730">
    <property type="entry name" value="tricorn interacting facor f3 domain"/>
    <property type="match status" value="1"/>
</dbReference>
<dbReference type="Proteomes" id="UP000265618">
    <property type="component" value="Unassembled WGS sequence"/>
</dbReference>
<comment type="caution">
    <text evidence="1">The sequence shown here is derived from an EMBL/GenBank/DDBJ whole genome shotgun (WGS) entry which is preliminary data.</text>
</comment>